<dbReference type="InterPro" id="IPR012337">
    <property type="entry name" value="RNaseH-like_sf"/>
</dbReference>
<reference evidence="11" key="1">
    <citation type="journal article" date="2019" name="Sci. Rep.">
        <title>Draft genome of Tanacetum cinerariifolium, the natural source of mosquito coil.</title>
        <authorList>
            <person name="Yamashiro T."/>
            <person name="Shiraishi A."/>
            <person name="Satake H."/>
            <person name="Nakayama K."/>
        </authorList>
    </citation>
    <scope>NUCLEOTIDE SEQUENCE</scope>
</reference>
<proteinExistence type="predicted"/>
<evidence type="ECO:0000313" key="11">
    <source>
        <dbReference type="EMBL" id="GEU72520.1"/>
    </source>
</evidence>
<protein>
    <submittedName>
        <fullName evidence="11">Uncharacterized protein</fullName>
    </submittedName>
</protein>
<keyword evidence="5" id="KW-0862">Zinc</keyword>
<feature type="domain" description="Integrase catalytic" evidence="10">
    <location>
        <begin position="998"/>
        <end position="1088"/>
    </location>
</feature>
<name>A0A6L2MFQ6_TANCI</name>
<organism evidence="11">
    <name type="scientific">Tanacetum cinerariifolium</name>
    <name type="common">Dalmatian daisy</name>
    <name type="synonym">Chrysanthemum cinerariifolium</name>
    <dbReference type="NCBI Taxonomy" id="118510"/>
    <lineage>
        <taxon>Eukaryota</taxon>
        <taxon>Viridiplantae</taxon>
        <taxon>Streptophyta</taxon>
        <taxon>Embryophyta</taxon>
        <taxon>Tracheophyta</taxon>
        <taxon>Spermatophyta</taxon>
        <taxon>Magnoliopsida</taxon>
        <taxon>eudicotyledons</taxon>
        <taxon>Gunneridae</taxon>
        <taxon>Pentapetalae</taxon>
        <taxon>asterids</taxon>
        <taxon>campanulids</taxon>
        <taxon>Asterales</taxon>
        <taxon>Asteraceae</taxon>
        <taxon>Asteroideae</taxon>
        <taxon>Anthemideae</taxon>
        <taxon>Anthemidinae</taxon>
        <taxon>Tanacetum</taxon>
    </lineage>
</organism>
<dbReference type="Pfam" id="PF13976">
    <property type="entry name" value="gag_pre-integrs"/>
    <property type="match status" value="1"/>
</dbReference>
<dbReference type="GO" id="GO:0008270">
    <property type="term" value="F:zinc ion binding"/>
    <property type="evidence" value="ECO:0007669"/>
    <property type="project" value="UniProtKB-KW"/>
</dbReference>
<evidence type="ECO:0000256" key="6">
    <source>
        <dbReference type="SAM" id="Coils"/>
    </source>
</evidence>
<keyword evidence="2" id="KW-0479">Metal-binding</keyword>
<feature type="domain" description="CCHC-type" evidence="9">
    <location>
        <begin position="355"/>
        <end position="370"/>
    </location>
</feature>
<keyword evidence="8" id="KW-0812">Transmembrane</keyword>
<dbReference type="InterPro" id="IPR057670">
    <property type="entry name" value="SH3_retrovirus"/>
</dbReference>
<feature type="compositionally biased region" description="Low complexity" evidence="7">
    <location>
        <begin position="668"/>
        <end position="685"/>
    </location>
</feature>
<keyword evidence="8" id="KW-1133">Transmembrane helix</keyword>
<feature type="coiled-coil region" evidence="6">
    <location>
        <begin position="508"/>
        <end position="535"/>
    </location>
</feature>
<dbReference type="SUPFAM" id="SSF53098">
    <property type="entry name" value="Ribonuclease H-like"/>
    <property type="match status" value="1"/>
</dbReference>
<evidence type="ECO:0000256" key="4">
    <source>
        <dbReference type="ARBA" id="ARBA00022801"/>
    </source>
</evidence>
<keyword evidence="4" id="KW-0378">Hydrolase</keyword>
<dbReference type="PROSITE" id="PS50994">
    <property type="entry name" value="INTEGRASE"/>
    <property type="match status" value="1"/>
</dbReference>
<feature type="compositionally biased region" description="Basic residues" evidence="7">
    <location>
        <begin position="654"/>
        <end position="663"/>
    </location>
</feature>
<gene>
    <name evidence="11" type="ORF">Tci_044498</name>
</gene>
<dbReference type="SUPFAM" id="SSF56672">
    <property type="entry name" value="DNA/RNA polymerases"/>
    <property type="match status" value="1"/>
</dbReference>
<dbReference type="InterPro" id="IPR036875">
    <property type="entry name" value="Znf_CCHC_sf"/>
</dbReference>
<dbReference type="PROSITE" id="PS50158">
    <property type="entry name" value="ZF_CCHC"/>
    <property type="match status" value="1"/>
</dbReference>
<dbReference type="SUPFAM" id="SSF57756">
    <property type="entry name" value="Retrovirus zinc finger-like domains"/>
    <property type="match status" value="1"/>
</dbReference>
<dbReference type="InterPro" id="IPR036397">
    <property type="entry name" value="RNaseH_sf"/>
</dbReference>
<evidence type="ECO:0000259" key="10">
    <source>
        <dbReference type="PROSITE" id="PS50994"/>
    </source>
</evidence>
<keyword evidence="8" id="KW-0472">Membrane</keyword>
<dbReference type="EMBL" id="BKCJ010006509">
    <property type="protein sequence ID" value="GEU72520.1"/>
    <property type="molecule type" value="Genomic_DNA"/>
</dbReference>
<keyword evidence="5" id="KW-0863">Zinc-finger</keyword>
<dbReference type="PANTHER" id="PTHR42648:SF32">
    <property type="entry name" value="RIBONUCLEASE H-LIKE DOMAIN, GAG-PRE-INTEGRASE DOMAIN PROTEIN-RELATED"/>
    <property type="match status" value="1"/>
</dbReference>
<evidence type="ECO:0000256" key="5">
    <source>
        <dbReference type="PROSITE-ProRule" id="PRU00047"/>
    </source>
</evidence>
<dbReference type="GO" id="GO:0003676">
    <property type="term" value="F:nucleic acid binding"/>
    <property type="evidence" value="ECO:0007669"/>
    <property type="project" value="InterPro"/>
</dbReference>
<keyword evidence="3" id="KW-0064">Aspartyl protease</keyword>
<dbReference type="GO" id="GO:0015074">
    <property type="term" value="P:DNA integration"/>
    <property type="evidence" value="ECO:0007669"/>
    <property type="project" value="InterPro"/>
</dbReference>
<dbReference type="GO" id="GO:0004190">
    <property type="term" value="F:aspartic-type endopeptidase activity"/>
    <property type="evidence" value="ECO:0007669"/>
    <property type="project" value="UniProtKB-KW"/>
</dbReference>
<feature type="transmembrane region" description="Helical" evidence="8">
    <location>
        <begin position="22"/>
        <end position="40"/>
    </location>
</feature>
<dbReference type="Gene3D" id="3.30.420.10">
    <property type="entry name" value="Ribonuclease H-like superfamily/Ribonuclease H"/>
    <property type="match status" value="1"/>
</dbReference>
<dbReference type="PANTHER" id="PTHR42648">
    <property type="entry name" value="TRANSPOSASE, PUTATIVE-RELATED"/>
    <property type="match status" value="1"/>
</dbReference>
<evidence type="ECO:0000256" key="7">
    <source>
        <dbReference type="SAM" id="MobiDB-lite"/>
    </source>
</evidence>
<sequence>MYLGTSCLIDLRKTCLKRQHKVGEFIVLILLITCWVVIIINPLNLTTVSFGVDAAMDLEEKHKVFNAAGEELSAAKQKLMLLDSVAEGRLMTLSQVKTVNDKIEQYFLMTDYSLWEVILNGDSPVPTRVVEGVLQPVAPTTTEQRLARKNELKARGTLLMDLPDKHQLKFNSYKDAKTLMEAIKKRFRGNIETKKVQKTLLKQQFDNFTDVNLKFLQSLPSEWKTHTLIWRNKANLEEKSLDDLFNSLKIYETEVKHSSSTGTASQNLAFVSSSHTDSNTDSVVLLPVFLLQSISPQLDNEDLKQIDVDDLEEIDLRWQMAMLTMRARRFLQKTGINLGANGPTSMSFDMSKVECYNCHRKGHFARECRSPNDLRRTGAAEPQRRTVSVETSTSNALVSQCDGTGSYDWSYQAEEEPVNYALMAFSNSSSDNEVPSCSKACSKAYAQLHTQYDKLTDEFHKSQFDVISYQTGLEYVEARLLVYKQNESVFEENIKLLNIEVQLRDTALVTLRQKLEKAEQERADLKLKLEKFQTSFKNLTELLASQINEKTSLGYNSQVFTQAMFDCDNYFSSESDCESWPPSSLYDRFQPSGGYHAVPPPYTRTFMPPKLDLVFNTTPTAVETDHLTFNVSDSEDESETKAPQFVPSFVQSSKHVKSPRHSVHPIETSIPAATPAPASPKSTSSGKRRNRKACFVCKSVNHLIKDYEYHTKKMAQPTLRNYAHRGNHKQPVSAALPKINVTRPRYSHPVVTKSKSPIRRHITCSPSPKTSNLPPRVTVVKAPVVSVAQGVIDSRCSRHMTGKMSYLSDFEELNGGYVVFGGKSNGGKIFGKGKIKTGKLDFDDVYFIKELKFNLFSVSQMCDRKNSVLFSDTECLVLSPEFKLPDESQVLLRVPRENNMYNVNLKNIIPSGDLTCLFAKATINESNFWHRRLCHINFKTLNKLVKGNLVRGLPTKVFENKNTCVACKKGKQHRASCKTKPVSSVDQPLFRLHVDIFGPTFVKSLNKTSYSLVIIDDYSSVPRTSQQNGIAERKNRTLIKAARTMLADSLLLIPFWAEAANTACYVQNRVLVTKPHNKTPYVLLHGRIPSIGFMRHFGCPVTILNTLDSLGKFERKVDEGFLVGYSVNSKAFRVFNSRTRIVQETLHANFLENKPNLAGFQDKFDAEKAGEEIDQQYVLFPMWSSGSTIPHNNDEDVAFDEKEHDFDVKKPESEVILSPSSSAQSRKQDDKIKKEAKRKSLVESFTGYRHLNAEFKDCSDNSSNEVNAAGSIVPTIGQNSLNNTNTFSNVGPSNDVVSPTYGKSSFIDASQVPDDPDIPELEDITYSDDEDVVGAEVDFNNLESSIPEEPKRVHQALKDPSWIEAMQEELLQFKMQKVWVLVDLPHRKRAIVARIEAIRLFLSYASFMGFMVYQMDVKSAFLYGTIEEEVYVCQPPGFEDPDHPDKVYKVIKALYGLHQAPRAWYETLATYLLENGFQRGTIDQTLFIKKRKGDILLVKQKKDGIFISQDKYVAEILRKFCLTKEKSASTPIDTKKPLLKDPDGEDIDVHTYRSMIGSLMYLTSLRPDIMFAVVLSEMESLKRLSHVSHILSAGYLTSQ</sequence>
<dbReference type="InterPro" id="IPR025724">
    <property type="entry name" value="GAG-pre-integrase_dom"/>
</dbReference>
<evidence type="ECO:0000256" key="8">
    <source>
        <dbReference type="SAM" id="Phobius"/>
    </source>
</evidence>
<dbReference type="InterPro" id="IPR043502">
    <property type="entry name" value="DNA/RNA_pol_sf"/>
</dbReference>
<feature type="compositionally biased region" description="Basic and acidic residues" evidence="7">
    <location>
        <begin position="1226"/>
        <end position="1236"/>
    </location>
</feature>
<keyword evidence="1" id="KW-0645">Protease</keyword>
<evidence type="ECO:0000256" key="2">
    <source>
        <dbReference type="ARBA" id="ARBA00022723"/>
    </source>
</evidence>
<dbReference type="InterPro" id="IPR001878">
    <property type="entry name" value="Znf_CCHC"/>
</dbReference>
<dbReference type="Gene3D" id="4.10.60.10">
    <property type="entry name" value="Zinc finger, CCHC-type"/>
    <property type="match status" value="1"/>
</dbReference>
<dbReference type="GO" id="GO:0006508">
    <property type="term" value="P:proteolysis"/>
    <property type="evidence" value="ECO:0007669"/>
    <property type="project" value="UniProtKB-KW"/>
</dbReference>
<feature type="region of interest" description="Disordered" evidence="7">
    <location>
        <begin position="1210"/>
        <end position="1236"/>
    </location>
</feature>
<accession>A0A6L2MFQ6</accession>
<dbReference type="Pfam" id="PF00098">
    <property type="entry name" value="zf-CCHC"/>
    <property type="match status" value="1"/>
</dbReference>
<evidence type="ECO:0000259" key="9">
    <source>
        <dbReference type="PROSITE" id="PS50158"/>
    </source>
</evidence>
<dbReference type="Pfam" id="PF25597">
    <property type="entry name" value="SH3_retrovirus"/>
    <property type="match status" value="1"/>
</dbReference>
<evidence type="ECO:0000256" key="3">
    <source>
        <dbReference type="ARBA" id="ARBA00022750"/>
    </source>
</evidence>
<feature type="region of interest" description="Disordered" evidence="7">
    <location>
        <begin position="650"/>
        <end position="689"/>
    </location>
</feature>
<dbReference type="InterPro" id="IPR054722">
    <property type="entry name" value="PolX-like_BBD"/>
</dbReference>
<dbReference type="InterPro" id="IPR039537">
    <property type="entry name" value="Retrotran_Ty1/copia-like"/>
</dbReference>
<evidence type="ECO:0000256" key="1">
    <source>
        <dbReference type="ARBA" id="ARBA00022670"/>
    </source>
</evidence>
<dbReference type="InterPro" id="IPR013103">
    <property type="entry name" value="RVT_2"/>
</dbReference>
<dbReference type="Pfam" id="PF22936">
    <property type="entry name" value="Pol_BBD"/>
    <property type="match status" value="1"/>
</dbReference>
<comment type="caution">
    <text evidence="11">The sequence shown here is derived from an EMBL/GenBank/DDBJ whole genome shotgun (WGS) entry which is preliminary data.</text>
</comment>
<dbReference type="SMART" id="SM00343">
    <property type="entry name" value="ZnF_C2HC"/>
    <property type="match status" value="1"/>
</dbReference>
<dbReference type="InterPro" id="IPR001584">
    <property type="entry name" value="Integrase_cat-core"/>
</dbReference>
<keyword evidence="6" id="KW-0175">Coiled coil</keyword>
<dbReference type="Pfam" id="PF07727">
    <property type="entry name" value="RVT_2"/>
    <property type="match status" value="1"/>
</dbReference>